<sequence length="292" mass="33402">MVNHGDSPEAIYALFKLSWSQFECAPDQLDARQRSEAASLIANQLEIERVILSSDQSQGVVISEGQVKKSLEEIIERYENVAAFEQALEQADLTLALLREGIRRDLLVEATLDRVSASTPEVSDAEAELFYYFHPDKFSVTERRTAHHILITVNDDYDENRADRALARINEIRERILKKKTRFNEQAQKHSECPTALHGGMIGNVERGQLYPELDEVLFAMQAGEISEPVLSSIGYHLLYCTAIEQPRKLPLEEVLPRLKASLRDRQQSIYQRQWIKEQLKHQTEMPQAVNS</sequence>
<dbReference type="EMBL" id="JAFFZP010000040">
    <property type="protein sequence ID" value="MBN0989442.1"/>
    <property type="molecule type" value="Genomic_DNA"/>
</dbReference>
<keyword evidence="5 7" id="KW-0697">Rotamase</keyword>
<dbReference type="PROSITE" id="PS50198">
    <property type="entry name" value="PPIC_PPIASE_2"/>
    <property type="match status" value="1"/>
</dbReference>
<evidence type="ECO:0000313" key="10">
    <source>
        <dbReference type="Proteomes" id="UP000760472"/>
    </source>
</evidence>
<evidence type="ECO:0000256" key="2">
    <source>
        <dbReference type="ARBA" id="ARBA00007656"/>
    </source>
</evidence>
<keyword evidence="10" id="KW-1185">Reference proteome</keyword>
<name>A0ABS2WD49_9GAMM</name>
<dbReference type="Proteomes" id="UP000760472">
    <property type="component" value="Unassembled WGS sequence"/>
</dbReference>
<comment type="caution">
    <text evidence="9">The sequence shown here is derived from an EMBL/GenBank/DDBJ whole genome shotgun (WGS) entry which is preliminary data.</text>
</comment>
<protein>
    <recommendedName>
        <fullName evidence="3">peptidylprolyl isomerase</fullName>
        <ecNumber evidence="3">5.2.1.8</ecNumber>
    </recommendedName>
</protein>
<dbReference type="PANTHER" id="PTHR47245">
    <property type="entry name" value="PEPTIDYLPROLYL ISOMERASE"/>
    <property type="match status" value="1"/>
</dbReference>
<evidence type="ECO:0000256" key="1">
    <source>
        <dbReference type="ARBA" id="ARBA00000971"/>
    </source>
</evidence>
<accession>A0ABS2WD49</accession>
<dbReference type="Pfam" id="PF00639">
    <property type="entry name" value="Rotamase"/>
    <property type="match status" value="1"/>
</dbReference>
<evidence type="ECO:0000259" key="8">
    <source>
        <dbReference type="PROSITE" id="PS50198"/>
    </source>
</evidence>
<comment type="catalytic activity">
    <reaction evidence="1">
        <text>[protein]-peptidylproline (omega=180) = [protein]-peptidylproline (omega=0)</text>
        <dbReference type="Rhea" id="RHEA:16237"/>
        <dbReference type="Rhea" id="RHEA-COMP:10747"/>
        <dbReference type="Rhea" id="RHEA-COMP:10748"/>
        <dbReference type="ChEBI" id="CHEBI:83833"/>
        <dbReference type="ChEBI" id="CHEBI:83834"/>
        <dbReference type="EC" id="5.2.1.8"/>
    </reaction>
</comment>
<keyword evidence="4" id="KW-0732">Signal</keyword>
<evidence type="ECO:0000256" key="5">
    <source>
        <dbReference type="ARBA" id="ARBA00023110"/>
    </source>
</evidence>
<evidence type="ECO:0000256" key="6">
    <source>
        <dbReference type="ARBA" id="ARBA00023235"/>
    </source>
</evidence>
<dbReference type="InterPro" id="IPR014282">
    <property type="entry name" value="Nitrogen_fix_NifM"/>
</dbReference>
<comment type="similarity">
    <text evidence="2">Belongs to the PpiC/parvulin rotamase family.</text>
</comment>
<reference evidence="9 10" key="1">
    <citation type="submission" date="2021-02" db="EMBL/GenBank/DDBJ databases">
        <title>A novel species of genus Amphritea isolated from a fishpond in China.</title>
        <authorList>
            <person name="Lu H."/>
        </authorList>
    </citation>
    <scope>NUCLEOTIDE SEQUENCE [LARGE SCALE GENOMIC DNA]</scope>
    <source>
        <strain evidence="9 10">RP18W</strain>
    </source>
</reference>
<dbReference type="Gene3D" id="3.10.50.40">
    <property type="match status" value="1"/>
</dbReference>
<dbReference type="Gene3D" id="1.10.4030.10">
    <property type="entry name" value="Porin chaperone SurA, peptide-binding domain"/>
    <property type="match status" value="1"/>
</dbReference>
<dbReference type="SUPFAM" id="SSF109998">
    <property type="entry name" value="Triger factor/SurA peptide-binding domain-like"/>
    <property type="match status" value="1"/>
</dbReference>
<evidence type="ECO:0000313" key="9">
    <source>
        <dbReference type="EMBL" id="MBN0989442.1"/>
    </source>
</evidence>
<dbReference type="PANTHER" id="PTHR47245:SF1">
    <property type="entry name" value="FOLDASE PROTEIN PRSA"/>
    <property type="match status" value="1"/>
</dbReference>
<dbReference type="NCBIfam" id="TIGR02933">
    <property type="entry name" value="nifM_nitrog"/>
    <property type="match status" value="1"/>
</dbReference>
<keyword evidence="6 7" id="KW-0413">Isomerase</keyword>
<dbReference type="SUPFAM" id="SSF54534">
    <property type="entry name" value="FKBP-like"/>
    <property type="match status" value="1"/>
</dbReference>
<dbReference type="InterPro" id="IPR050245">
    <property type="entry name" value="PrsA_foldase"/>
</dbReference>
<dbReference type="RefSeq" id="WP_205214314.1">
    <property type="nucleotide sequence ID" value="NZ_JAFFZP010000040.1"/>
</dbReference>
<dbReference type="InterPro" id="IPR027304">
    <property type="entry name" value="Trigger_fact/SurA_dom_sf"/>
</dbReference>
<dbReference type="InterPro" id="IPR046357">
    <property type="entry name" value="PPIase_dom_sf"/>
</dbReference>
<evidence type="ECO:0000256" key="3">
    <source>
        <dbReference type="ARBA" id="ARBA00013194"/>
    </source>
</evidence>
<proteinExistence type="inferred from homology"/>
<dbReference type="EC" id="5.2.1.8" evidence="3"/>
<evidence type="ECO:0000256" key="7">
    <source>
        <dbReference type="PROSITE-ProRule" id="PRU00278"/>
    </source>
</evidence>
<dbReference type="InterPro" id="IPR000297">
    <property type="entry name" value="PPIase_PpiC"/>
</dbReference>
<feature type="domain" description="PpiC" evidence="8">
    <location>
        <begin position="141"/>
        <end position="243"/>
    </location>
</feature>
<organism evidence="9 10">
    <name type="scientific">Amphritea pacifica</name>
    <dbReference type="NCBI Taxonomy" id="2811233"/>
    <lineage>
        <taxon>Bacteria</taxon>
        <taxon>Pseudomonadati</taxon>
        <taxon>Pseudomonadota</taxon>
        <taxon>Gammaproteobacteria</taxon>
        <taxon>Oceanospirillales</taxon>
        <taxon>Oceanospirillaceae</taxon>
        <taxon>Amphritea</taxon>
    </lineage>
</organism>
<gene>
    <name evidence="9" type="primary">nifM</name>
    <name evidence="9" type="ORF">JW498_18915</name>
</gene>
<evidence type="ECO:0000256" key="4">
    <source>
        <dbReference type="ARBA" id="ARBA00022729"/>
    </source>
</evidence>